<sequence length="366" mass="37147">MTQNPEATGPGAPLARARLFCEQNNLAIPVLLAPMAGACPASLSIAVANAGGLGACGALLMQPEAIKTWAAAVRAGSNGGFQLNLWIPGPPPPRDAAAEDAVRDFLNQWGPQVAPDAGETRPPDFAAQCEAMLEARPAVISSIMGLYPPEFVERMKALGIKWFANVTTVAEALLAEAAGADAIVVQGMEAGGHRGAFDAQTAESAMVGLFSLLPAVCDAVKRPVIASGGIADARGVAAALILGACAVQIGTGFLRCPEAKLPPAWADALGQAKPEDTIVTRAFSGRPGRSLANAYARAASAPGAPAPAPYPVQRGLTQAMREKAAKGGDITRMQAWAGQSAAMAATDCAATVARALWAGAIARLGG</sequence>
<dbReference type="PANTHER" id="PTHR42747">
    <property type="entry name" value="NITRONATE MONOOXYGENASE-RELATED"/>
    <property type="match status" value="1"/>
</dbReference>
<dbReference type="PANTHER" id="PTHR42747:SF3">
    <property type="entry name" value="NITRONATE MONOOXYGENASE-RELATED"/>
    <property type="match status" value="1"/>
</dbReference>
<keyword evidence="10" id="KW-0223">Dioxygenase</keyword>
<keyword evidence="3" id="KW-0216">Detoxification</keyword>
<dbReference type="InterPro" id="IPR013785">
    <property type="entry name" value="Aldolase_TIM"/>
</dbReference>
<dbReference type="Proteomes" id="UP001156641">
    <property type="component" value="Unassembled WGS sequence"/>
</dbReference>
<comment type="similarity">
    <text evidence="2">Belongs to the nitronate monooxygenase family. NMO class I subfamily.</text>
</comment>
<dbReference type="RefSeq" id="WP_284258704.1">
    <property type="nucleotide sequence ID" value="NZ_BSOS01000073.1"/>
</dbReference>
<proteinExistence type="inferred from homology"/>
<evidence type="ECO:0000313" key="10">
    <source>
        <dbReference type="EMBL" id="GLR67906.1"/>
    </source>
</evidence>
<keyword evidence="5" id="KW-0288">FMN</keyword>
<evidence type="ECO:0000256" key="5">
    <source>
        <dbReference type="ARBA" id="ARBA00022643"/>
    </source>
</evidence>
<dbReference type="Gene3D" id="3.20.20.70">
    <property type="entry name" value="Aldolase class I"/>
    <property type="match status" value="1"/>
</dbReference>
<accession>A0ABQ6AAU3</accession>
<keyword evidence="11" id="KW-1185">Reference proteome</keyword>
<dbReference type="SUPFAM" id="SSF51412">
    <property type="entry name" value="Inosine monophosphate dehydrogenase (IMPDH)"/>
    <property type="match status" value="1"/>
</dbReference>
<comment type="cofactor">
    <cofactor evidence="1">
        <name>FMN</name>
        <dbReference type="ChEBI" id="CHEBI:58210"/>
    </cofactor>
</comment>
<protein>
    <recommendedName>
        <fullName evidence="8">Propionate 3-nitronate monooxygenase</fullName>
    </recommendedName>
</protein>
<name>A0ABQ6AAU3_9PROT</name>
<evidence type="ECO:0000256" key="7">
    <source>
        <dbReference type="ARBA" id="ARBA00023033"/>
    </source>
</evidence>
<evidence type="ECO:0000256" key="1">
    <source>
        <dbReference type="ARBA" id="ARBA00001917"/>
    </source>
</evidence>
<evidence type="ECO:0000256" key="9">
    <source>
        <dbReference type="ARBA" id="ARBA00049401"/>
    </source>
</evidence>
<organism evidence="10 11">
    <name type="scientific">Acidocella aquatica</name>
    <dbReference type="NCBI Taxonomy" id="1922313"/>
    <lineage>
        <taxon>Bacteria</taxon>
        <taxon>Pseudomonadati</taxon>
        <taxon>Pseudomonadota</taxon>
        <taxon>Alphaproteobacteria</taxon>
        <taxon>Acetobacterales</taxon>
        <taxon>Acidocellaceae</taxon>
        <taxon>Acidocella</taxon>
    </lineage>
</organism>
<dbReference type="EMBL" id="BSOS01000073">
    <property type="protein sequence ID" value="GLR67906.1"/>
    <property type="molecule type" value="Genomic_DNA"/>
</dbReference>
<dbReference type="InterPro" id="IPR004136">
    <property type="entry name" value="NMO"/>
</dbReference>
<dbReference type="CDD" id="cd04730">
    <property type="entry name" value="NPD_like"/>
    <property type="match status" value="1"/>
</dbReference>
<dbReference type="Pfam" id="PF03060">
    <property type="entry name" value="NMO"/>
    <property type="match status" value="1"/>
</dbReference>
<keyword evidence="7" id="KW-0503">Monooxygenase</keyword>
<dbReference type="GO" id="GO:0051213">
    <property type="term" value="F:dioxygenase activity"/>
    <property type="evidence" value="ECO:0007669"/>
    <property type="project" value="UniProtKB-KW"/>
</dbReference>
<reference evidence="11" key="1">
    <citation type="journal article" date="2019" name="Int. J. Syst. Evol. Microbiol.">
        <title>The Global Catalogue of Microorganisms (GCM) 10K type strain sequencing project: providing services to taxonomists for standard genome sequencing and annotation.</title>
        <authorList>
            <consortium name="The Broad Institute Genomics Platform"/>
            <consortium name="The Broad Institute Genome Sequencing Center for Infectious Disease"/>
            <person name="Wu L."/>
            <person name="Ma J."/>
        </authorList>
    </citation>
    <scope>NUCLEOTIDE SEQUENCE [LARGE SCALE GENOMIC DNA]</scope>
    <source>
        <strain evidence="11">NBRC 112502</strain>
    </source>
</reference>
<evidence type="ECO:0000313" key="11">
    <source>
        <dbReference type="Proteomes" id="UP001156641"/>
    </source>
</evidence>
<evidence type="ECO:0000256" key="8">
    <source>
        <dbReference type="ARBA" id="ARBA00031155"/>
    </source>
</evidence>
<gene>
    <name evidence="10" type="ORF">GCM10010909_25870</name>
</gene>
<evidence type="ECO:0000256" key="2">
    <source>
        <dbReference type="ARBA" id="ARBA00009881"/>
    </source>
</evidence>
<evidence type="ECO:0000256" key="4">
    <source>
        <dbReference type="ARBA" id="ARBA00022630"/>
    </source>
</evidence>
<keyword evidence="4" id="KW-0285">Flavoprotein</keyword>
<evidence type="ECO:0000256" key="3">
    <source>
        <dbReference type="ARBA" id="ARBA00022575"/>
    </source>
</evidence>
<keyword evidence="6" id="KW-0560">Oxidoreductase</keyword>
<comment type="catalytic activity">
    <reaction evidence="9">
        <text>3 propionate 3-nitronate + 3 O2 + H2O = 3 3-oxopropanoate + 2 nitrate + nitrite + H2O2 + 3 H(+)</text>
        <dbReference type="Rhea" id="RHEA:57332"/>
        <dbReference type="ChEBI" id="CHEBI:15377"/>
        <dbReference type="ChEBI" id="CHEBI:15378"/>
        <dbReference type="ChEBI" id="CHEBI:15379"/>
        <dbReference type="ChEBI" id="CHEBI:16240"/>
        <dbReference type="ChEBI" id="CHEBI:16301"/>
        <dbReference type="ChEBI" id="CHEBI:17632"/>
        <dbReference type="ChEBI" id="CHEBI:33190"/>
        <dbReference type="ChEBI" id="CHEBI:136067"/>
    </reaction>
</comment>
<evidence type="ECO:0000256" key="6">
    <source>
        <dbReference type="ARBA" id="ARBA00023002"/>
    </source>
</evidence>
<comment type="caution">
    <text evidence="10">The sequence shown here is derived from an EMBL/GenBank/DDBJ whole genome shotgun (WGS) entry which is preliminary data.</text>
</comment>